<dbReference type="RefSeq" id="WP_052898393.1">
    <property type="nucleotide sequence ID" value="NZ_JRXE01000007.1"/>
</dbReference>
<comment type="caution">
    <text evidence="8">The sequence shown here is derived from an EMBL/GenBank/DDBJ whole genome shotgun (WGS) entry which is preliminary data.</text>
</comment>
<protein>
    <submittedName>
        <fullName evidence="8">FMN reductase</fullName>
    </submittedName>
</protein>
<dbReference type="SUPFAM" id="SSF55469">
    <property type="entry name" value="FMN-dependent nitroreductase-like"/>
    <property type="match status" value="1"/>
</dbReference>
<evidence type="ECO:0000256" key="5">
    <source>
        <dbReference type="PIRNR" id="PIRNR005426"/>
    </source>
</evidence>
<keyword evidence="4 5" id="KW-0560">Oxidoreductase</keyword>
<feature type="domain" description="Nitroreductase" evidence="6">
    <location>
        <begin position="9"/>
        <end position="164"/>
    </location>
</feature>
<evidence type="ECO:0000256" key="4">
    <source>
        <dbReference type="ARBA" id="ARBA00023002"/>
    </source>
</evidence>
<organism evidence="8 10">
    <name type="scientific">Winslowiella iniecta</name>
    <dbReference type="NCBI Taxonomy" id="1560201"/>
    <lineage>
        <taxon>Bacteria</taxon>
        <taxon>Pseudomonadati</taxon>
        <taxon>Pseudomonadota</taxon>
        <taxon>Gammaproteobacteria</taxon>
        <taxon>Enterobacterales</taxon>
        <taxon>Erwiniaceae</taxon>
        <taxon>Winslowiella</taxon>
    </lineage>
</organism>
<dbReference type="AlphaFoldDB" id="A0A0L7T6J6"/>
<reference evidence="9 10" key="1">
    <citation type="journal article" date="2015" name="Int. J. Syst. Evol. Microbiol.">
        <title>Erwinia iniecta sp. nov., isolated from Russian wheat aphids (Diuraphis noxia).</title>
        <authorList>
            <person name="Campillo T."/>
            <person name="Luna E."/>
            <person name="Portier P."/>
            <person name="Fischer-Le Saux M."/>
            <person name="Lapitan N."/>
            <person name="Tisserat N.A."/>
            <person name="Leach J.E."/>
        </authorList>
    </citation>
    <scope>NUCLEOTIDE SEQUENCE [LARGE SCALE GENOMIC DNA]</scope>
    <source>
        <strain evidence="8 10">B120</strain>
        <strain evidence="7 9">B149</strain>
    </source>
</reference>
<dbReference type="CDD" id="cd02146">
    <property type="entry name" value="NfsA-like"/>
    <property type="match status" value="1"/>
</dbReference>
<dbReference type="STRING" id="1560201.NG42_06125"/>
<dbReference type="InterPro" id="IPR016446">
    <property type="entry name" value="Flavin_OxRdtase_Frp"/>
</dbReference>
<evidence type="ECO:0000256" key="1">
    <source>
        <dbReference type="ARBA" id="ARBA00008366"/>
    </source>
</evidence>
<dbReference type="Proteomes" id="UP000037088">
    <property type="component" value="Unassembled WGS sequence"/>
</dbReference>
<gene>
    <name evidence="8" type="ORF">NG42_06125</name>
    <name evidence="7" type="ORF">NG43_19230</name>
</gene>
<evidence type="ECO:0000259" key="6">
    <source>
        <dbReference type="Pfam" id="PF00881"/>
    </source>
</evidence>
<dbReference type="InterPro" id="IPR000415">
    <property type="entry name" value="Nitroreductase-like"/>
</dbReference>
<dbReference type="PANTHER" id="PTHR43425">
    <property type="entry name" value="OXYGEN-INSENSITIVE NADPH NITROREDUCTASE"/>
    <property type="match status" value="1"/>
</dbReference>
<dbReference type="Gene3D" id="3.40.109.10">
    <property type="entry name" value="NADH Oxidase"/>
    <property type="match status" value="1"/>
</dbReference>
<dbReference type="Proteomes" id="UP000036851">
    <property type="component" value="Unassembled WGS sequence"/>
</dbReference>
<dbReference type="InterPro" id="IPR029479">
    <property type="entry name" value="Nitroreductase"/>
</dbReference>
<proteinExistence type="inferred from homology"/>
<dbReference type="PANTHER" id="PTHR43425:SF2">
    <property type="entry name" value="OXYGEN-INSENSITIVE NADPH NITROREDUCTASE"/>
    <property type="match status" value="1"/>
</dbReference>
<dbReference type="PATRIC" id="fig|1560201.3.peg.1305"/>
<keyword evidence="10" id="KW-1185">Reference proteome</keyword>
<evidence type="ECO:0000313" key="7">
    <source>
        <dbReference type="EMBL" id="KOC89093.1"/>
    </source>
</evidence>
<keyword evidence="3 5" id="KW-0288">FMN</keyword>
<keyword evidence="2 5" id="KW-0285">Flavoprotein</keyword>
<dbReference type="EMBL" id="JRXE01000007">
    <property type="protein sequence ID" value="KOC91024.1"/>
    <property type="molecule type" value="Genomic_DNA"/>
</dbReference>
<evidence type="ECO:0000256" key="2">
    <source>
        <dbReference type="ARBA" id="ARBA00022630"/>
    </source>
</evidence>
<dbReference type="EMBL" id="JRXF01000039">
    <property type="protein sequence ID" value="KOC89093.1"/>
    <property type="molecule type" value="Genomic_DNA"/>
</dbReference>
<comment type="similarity">
    <text evidence="1 5">Belongs to the flavin oxidoreductase frp family.</text>
</comment>
<accession>A0A0L7T6J6</accession>
<evidence type="ECO:0000313" key="8">
    <source>
        <dbReference type="EMBL" id="KOC91024.1"/>
    </source>
</evidence>
<evidence type="ECO:0000313" key="10">
    <source>
        <dbReference type="Proteomes" id="UP000037088"/>
    </source>
</evidence>
<keyword evidence="5" id="KW-0521">NADP</keyword>
<evidence type="ECO:0000256" key="3">
    <source>
        <dbReference type="ARBA" id="ARBA00022643"/>
    </source>
</evidence>
<name>A0A0L7T6J6_9GAMM</name>
<dbReference type="GO" id="GO:0016491">
    <property type="term" value="F:oxidoreductase activity"/>
    <property type="evidence" value="ECO:0007669"/>
    <property type="project" value="UniProtKB-UniRule"/>
</dbReference>
<sequence length="246" mass="26936">MKSVVEVLTEHRSDRSFLETPIADDILNKIIMSAYHAPTSVNSQQVSVILVQDKAHKQKIAALAGGQPWIARAPAFLIFVLDMYKSAQGMAAVGKEQIAHQSVESLIAGATDVGIALGSALVAARSEGLGGVPIGGIRMNPQQMIEILDLPEMTFPVAGISIGYVDQPSHVKPRLPVETFVHHEKYRTQGLTENINQYNQQLTQHWQNIGRTEGESWSESVSGYYQKIYFPQVAPALKQQGFGTDK</sequence>
<dbReference type="Pfam" id="PF00881">
    <property type="entry name" value="Nitroreductase"/>
    <property type="match status" value="1"/>
</dbReference>
<evidence type="ECO:0000313" key="9">
    <source>
        <dbReference type="Proteomes" id="UP000036851"/>
    </source>
</evidence>
<dbReference type="OrthoDB" id="3181400at2"/>
<dbReference type="PIRSF" id="PIRSF005426">
    <property type="entry name" value="Frp"/>
    <property type="match status" value="1"/>
</dbReference>